<reference evidence="4" key="1">
    <citation type="submission" date="2022-04" db="EMBL/GenBank/DDBJ databases">
        <title>Carnegiea gigantea Genome sequencing and assembly v2.</title>
        <authorList>
            <person name="Copetti D."/>
            <person name="Sanderson M.J."/>
            <person name="Burquez A."/>
            <person name="Wojciechowski M.F."/>
        </authorList>
    </citation>
    <scope>NUCLEOTIDE SEQUENCE</scope>
    <source>
        <strain evidence="4">SGP5-SGP5p</strain>
        <tissue evidence="4">Aerial part</tissue>
    </source>
</reference>
<dbReference type="Pfam" id="PF02536">
    <property type="entry name" value="mTERF"/>
    <property type="match status" value="1"/>
</dbReference>
<keyword evidence="5" id="KW-1185">Reference proteome</keyword>
<dbReference type="AlphaFoldDB" id="A0A9Q1KAZ2"/>
<gene>
    <name evidence="4" type="ORF">Cgig2_024150</name>
</gene>
<evidence type="ECO:0000256" key="1">
    <source>
        <dbReference type="ARBA" id="ARBA00007692"/>
    </source>
</evidence>
<dbReference type="GO" id="GO:0006353">
    <property type="term" value="P:DNA-templated transcription termination"/>
    <property type="evidence" value="ECO:0007669"/>
    <property type="project" value="UniProtKB-KW"/>
</dbReference>
<dbReference type="InterPro" id="IPR003690">
    <property type="entry name" value="MTERF"/>
</dbReference>
<dbReference type="InterPro" id="IPR038538">
    <property type="entry name" value="MTERF_sf"/>
</dbReference>
<keyword evidence="3" id="KW-0809">Transit peptide</keyword>
<sequence length="397" mass="44530">MLKLGSNSVQHIFFKSRCRWVFGYTTSATINAGSSDFTVDYLVDSLGFSKEEAIVASSKVRPLKSPENPNSVVNLLKTNGFNETQIKKVRFVDKFVLPFKDEVLDLYTDDMRRAGSALETAKWSIDMCIHSKCVFGYKTTQINVGSSDFAVDYLVNSLGFSKEKSIVASTKVSPLKSPENPNSVVHLLKTSGFNETQIQKVIFSVPTILSFDAGKTLKPKFKAFQDLGLYGSDLADVISVHPHILLRGLDRHVLPTLELLKSIYEDNCVLKEVLKKFSSMLGPRVPKTFPSNIALLSRYGLSMDQIKVILFTKSRYIVLDPKWLQNVLIRVEEKLGIPRGSTMFVHGVFTVGGMSKECIELEFEVFRSFGWSESDVLRLARKNPRTLALSESKTERV</sequence>
<protein>
    <submittedName>
        <fullName evidence="4">Uncharacterized protein</fullName>
    </submittedName>
</protein>
<organism evidence="4 5">
    <name type="scientific">Carnegiea gigantea</name>
    <dbReference type="NCBI Taxonomy" id="171969"/>
    <lineage>
        <taxon>Eukaryota</taxon>
        <taxon>Viridiplantae</taxon>
        <taxon>Streptophyta</taxon>
        <taxon>Embryophyta</taxon>
        <taxon>Tracheophyta</taxon>
        <taxon>Spermatophyta</taxon>
        <taxon>Magnoliopsida</taxon>
        <taxon>eudicotyledons</taxon>
        <taxon>Gunneridae</taxon>
        <taxon>Pentapetalae</taxon>
        <taxon>Caryophyllales</taxon>
        <taxon>Cactineae</taxon>
        <taxon>Cactaceae</taxon>
        <taxon>Cactoideae</taxon>
        <taxon>Echinocereeae</taxon>
        <taxon>Carnegiea</taxon>
    </lineage>
</organism>
<keyword evidence="2" id="KW-0804">Transcription</keyword>
<accession>A0A9Q1KAZ2</accession>
<dbReference type="PANTHER" id="PTHR13068">
    <property type="entry name" value="CGI-12 PROTEIN-RELATED"/>
    <property type="match status" value="1"/>
</dbReference>
<dbReference type="EMBL" id="JAKOGI010000216">
    <property type="protein sequence ID" value="KAJ8439563.1"/>
    <property type="molecule type" value="Genomic_DNA"/>
</dbReference>
<proteinExistence type="inferred from homology"/>
<evidence type="ECO:0000256" key="3">
    <source>
        <dbReference type="ARBA" id="ARBA00022946"/>
    </source>
</evidence>
<evidence type="ECO:0000256" key="2">
    <source>
        <dbReference type="ARBA" id="ARBA00022472"/>
    </source>
</evidence>
<evidence type="ECO:0000313" key="4">
    <source>
        <dbReference type="EMBL" id="KAJ8439563.1"/>
    </source>
</evidence>
<name>A0A9Q1KAZ2_9CARY</name>
<dbReference type="GO" id="GO:0003676">
    <property type="term" value="F:nucleic acid binding"/>
    <property type="evidence" value="ECO:0007669"/>
    <property type="project" value="InterPro"/>
</dbReference>
<keyword evidence="2" id="KW-0806">Transcription termination</keyword>
<comment type="caution">
    <text evidence="4">The sequence shown here is derived from an EMBL/GenBank/DDBJ whole genome shotgun (WGS) entry which is preliminary data.</text>
</comment>
<evidence type="ECO:0000313" key="5">
    <source>
        <dbReference type="Proteomes" id="UP001153076"/>
    </source>
</evidence>
<keyword evidence="2" id="KW-0805">Transcription regulation</keyword>
<dbReference type="SMART" id="SM00733">
    <property type="entry name" value="Mterf"/>
    <property type="match status" value="5"/>
</dbReference>
<dbReference type="Gene3D" id="1.25.70.10">
    <property type="entry name" value="Transcription termination factor 3, mitochondrial"/>
    <property type="match status" value="1"/>
</dbReference>
<dbReference type="Proteomes" id="UP001153076">
    <property type="component" value="Unassembled WGS sequence"/>
</dbReference>
<dbReference type="OrthoDB" id="637682at2759"/>
<comment type="similarity">
    <text evidence="1">Belongs to the mTERF family.</text>
</comment>
<dbReference type="PANTHER" id="PTHR13068:SF231">
    <property type="entry name" value="TRANSCRIPTION TERMINATION FACTOR MTERF2, CHLOROPLASTIC-LIKE"/>
    <property type="match status" value="1"/>
</dbReference>